<dbReference type="RefSeq" id="WP_154759022.1">
    <property type="nucleotide sequence ID" value="NZ_WMBA01000040.1"/>
</dbReference>
<evidence type="ECO:0000256" key="1">
    <source>
        <dbReference type="ARBA" id="ARBA00006484"/>
    </source>
</evidence>
<evidence type="ECO:0000313" key="3">
    <source>
        <dbReference type="EMBL" id="MTD56887.1"/>
    </source>
</evidence>
<dbReference type="InterPro" id="IPR002347">
    <property type="entry name" value="SDR_fam"/>
</dbReference>
<dbReference type="Gene3D" id="3.40.50.720">
    <property type="entry name" value="NAD(P)-binding Rossmann-like Domain"/>
    <property type="match status" value="1"/>
</dbReference>
<evidence type="ECO:0000256" key="2">
    <source>
        <dbReference type="ARBA" id="ARBA00023002"/>
    </source>
</evidence>
<evidence type="ECO:0000313" key="4">
    <source>
        <dbReference type="Proteomes" id="UP000440096"/>
    </source>
</evidence>
<organism evidence="3 4">
    <name type="scientific">Amycolatopsis pithecellobii</name>
    <dbReference type="NCBI Taxonomy" id="664692"/>
    <lineage>
        <taxon>Bacteria</taxon>
        <taxon>Bacillati</taxon>
        <taxon>Actinomycetota</taxon>
        <taxon>Actinomycetes</taxon>
        <taxon>Pseudonocardiales</taxon>
        <taxon>Pseudonocardiaceae</taxon>
        <taxon>Amycolatopsis</taxon>
    </lineage>
</organism>
<comment type="similarity">
    <text evidence="1">Belongs to the short-chain dehydrogenases/reductases (SDR) family.</text>
</comment>
<dbReference type="EMBL" id="WMBA01000040">
    <property type="protein sequence ID" value="MTD56887.1"/>
    <property type="molecule type" value="Genomic_DNA"/>
</dbReference>
<comment type="caution">
    <text evidence="3">The sequence shown here is derived from an EMBL/GenBank/DDBJ whole genome shotgun (WGS) entry which is preliminary data.</text>
</comment>
<keyword evidence="2" id="KW-0560">Oxidoreductase</keyword>
<dbReference type="FunFam" id="3.40.50.720:FF:000084">
    <property type="entry name" value="Short-chain dehydrogenase reductase"/>
    <property type="match status" value="1"/>
</dbReference>
<dbReference type="InterPro" id="IPR036291">
    <property type="entry name" value="NAD(P)-bd_dom_sf"/>
</dbReference>
<dbReference type="PANTHER" id="PTHR42879:SF2">
    <property type="entry name" value="3-OXOACYL-[ACYL-CARRIER-PROTEIN] REDUCTASE FABG"/>
    <property type="match status" value="1"/>
</dbReference>
<dbReference type="GO" id="GO:0016491">
    <property type="term" value="F:oxidoreductase activity"/>
    <property type="evidence" value="ECO:0007669"/>
    <property type="project" value="UniProtKB-KW"/>
</dbReference>
<dbReference type="OrthoDB" id="517007at2"/>
<protein>
    <submittedName>
        <fullName evidence="3">SDR family oxidoreductase</fullName>
    </submittedName>
</protein>
<accession>A0A6N7YUY2</accession>
<dbReference type="CDD" id="cd05233">
    <property type="entry name" value="SDR_c"/>
    <property type="match status" value="1"/>
</dbReference>
<dbReference type="PRINTS" id="PR00081">
    <property type="entry name" value="GDHRDH"/>
</dbReference>
<dbReference type="AlphaFoldDB" id="A0A6N7YUY2"/>
<keyword evidence="4" id="KW-1185">Reference proteome</keyword>
<dbReference type="PANTHER" id="PTHR42879">
    <property type="entry name" value="3-OXOACYL-(ACYL-CARRIER-PROTEIN) REDUCTASE"/>
    <property type="match status" value="1"/>
</dbReference>
<reference evidence="3 4" key="1">
    <citation type="submission" date="2019-11" db="EMBL/GenBank/DDBJ databases">
        <title>Draft genome of Amycolatopsis RM579.</title>
        <authorList>
            <person name="Duangmal K."/>
            <person name="Mingma R."/>
        </authorList>
    </citation>
    <scope>NUCLEOTIDE SEQUENCE [LARGE SCALE GENOMIC DNA]</scope>
    <source>
        <strain evidence="3 4">RM579</strain>
    </source>
</reference>
<dbReference type="Pfam" id="PF13561">
    <property type="entry name" value="adh_short_C2"/>
    <property type="match status" value="1"/>
</dbReference>
<gene>
    <name evidence="3" type="ORF">GKO32_23370</name>
</gene>
<dbReference type="InterPro" id="IPR050259">
    <property type="entry name" value="SDR"/>
</dbReference>
<proteinExistence type="inferred from homology"/>
<dbReference type="PRINTS" id="PR00080">
    <property type="entry name" value="SDRFAMILY"/>
</dbReference>
<sequence>MGGRIAVVTGGANGIGRAFARRLAADGVSVAVLDRAPAEAVLADIEEAGGKGIGVQVDLTDPAEIATAAEEVGARLGTPQVLVNNVGIYPFKPFEDVTFEEWRKVFEVNVDTLFRVTQAFLPGLTEGGWGRIVNVTSNSVSLVIPSATPYMSSKMAIIGFTRGLATELAEQGVTVNAIAPSFTRTPGTEAGPAEFFDIVPQLQAIKRLQQPEDLAGALSFLVSDDAGFITGQTFYVDGGLVRS</sequence>
<dbReference type="Proteomes" id="UP000440096">
    <property type="component" value="Unassembled WGS sequence"/>
</dbReference>
<dbReference type="SUPFAM" id="SSF51735">
    <property type="entry name" value="NAD(P)-binding Rossmann-fold domains"/>
    <property type="match status" value="1"/>
</dbReference>
<name>A0A6N7YUY2_9PSEU</name>